<sequence length="237" mass="26115">MYTKKASYKTTVRWECSQKCSKQCKGSLTTDTEMARVIRSSAHSNDGSKVTVAAIKVRVTLKDQVSSSRGTLAQLLSNHTATVPIEVRAAIGQRESVKRTVRREKAKSFPADAAPIIFKQLYVIHVSLRESAVSCIYGFLSGKSQNTYEEFLQAILDGCSNLGYQPDPTTIVTDFEQACITVVSTALGPHAPGVLLSPNSKYFAEDSGTWNSYSVLLRGRCEALLWNVRWPYLSAHV</sequence>
<dbReference type="AlphaFoldDB" id="A0AAD9N8J7"/>
<evidence type="ECO:0008006" key="3">
    <source>
        <dbReference type="Google" id="ProtNLM"/>
    </source>
</evidence>
<proteinExistence type="predicted"/>
<evidence type="ECO:0000313" key="1">
    <source>
        <dbReference type="EMBL" id="KAK2159383.1"/>
    </source>
</evidence>
<evidence type="ECO:0000313" key="2">
    <source>
        <dbReference type="Proteomes" id="UP001208570"/>
    </source>
</evidence>
<dbReference type="Proteomes" id="UP001208570">
    <property type="component" value="Unassembled WGS sequence"/>
</dbReference>
<dbReference type="Gene3D" id="2.20.25.240">
    <property type="match status" value="1"/>
</dbReference>
<name>A0AAD9N8J7_9ANNE</name>
<gene>
    <name evidence="1" type="ORF">LSH36_154g09023</name>
</gene>
<organism evidence="1 2">
    <name type="scientific">Paralvinella palmiformis</name>
    <dbReference type="NCBI Taxonomy" id="53620"/>
    <lineage>
        <taxon>Eukaryota</taxon>
        <taxon>Metazoa</taxon>
        <taxon>Spiralia</taxon>
        <taxon>Lophotrochozoa</taxon>
        <taxon>Annelida</taxon>
        <taxon>Polychaeta</taxon>
        <taxon>Sedentaria</taxon>
        <taxon>Canalipalpata</taxon>
        <taxon>Terebellida</taxon>
        <taxon>Terebelliformia</taxon>
        <taxon>Alvinellidae</taxon>
        <taxon>Paralvinella</taxon>
    </lineage>
</organism>
<dbReference type="EMBL" id="JAODUP010000154">
    <property type="protein sequence ID" value="KAK2159383.1"/>
    <property type="molecule type" value="Genomic_DNA"/>
</dbReference>
<protein>
    <recommendedName>
        <fullName evidence="3">MULE transposase domain-containing protein</fullName>
    </recommendedName>
</protein>
<accession>A0AAD9N8J7</accession>
<comment type="caution">
    <text evidence="1">The sequence shown here is derived from an EMBL/GenBank/DDBJ whole genome shotgun (WGS) entry which is preliminary data.</text>
</comment>
<reference evidence="1" key="1">
    <citation type="journal article" date="2023" name="Mol. Biol. Evol.">
        <title>Third-Generation Sequencing Reveals the Adaptive Role of the Epigenome in Three Deep-Sea Polychaetes.</title>
        <authorList>
            <person name="Perez M."/>
            <person name="Aroh O."/>
            <person name="Sun Y."/>
            <person name="Lan Y."/>
            <person name="Juniper S.K."/>
            <person name="Young C.R."/>
            <person name="Angers B."/>
            <person name="Qian P.Y."/>
        </authorList>
    </citation>
    <scope>NUCLEOTIDE SEQUENCE</scope>
    <source>
        <strain evidence="1">P08H-3</strain>
    </source>
</reference>
<keyword evidence="2" id="KW-1185">Reference proteome</keyword>